<dbReference type="AlphaFoldDB" id="A0A2J8PB35"/>
<accession>A0A2J8PB35</accession>
<dbReference type="EMBL" id="NBAG03000218">
    <property type="protein sequence ID" value="PNI81229.1"/>
    <property type="molecule type" value="Genomic_DNA"/>
</dbReference>
<name>A0A2J8PB35_PANTR</name>
<comment type="caution">
    <text evidence="1">The sequence shown here is derived from an EMBL/GenBank/DDBJ whole genome shotgun (WGS) entry which is preliminary data.</text>
</comment>
<evidence type="ECO:0000313" key="2">
    <source>
        <dbReference type="Proteomes" id="UP000236370"/>
    </source>
</evidence>
<proteinExistence type="predicted"/>
<dbReference type="Proteomes" id="UP000236370">
    <property type="component" value="Unassembled WGS sequence"/>
</dbReference>
<sequence length="44" mass="5160">MQKFIEADYYELDWYYEECSDALPQLSVLALRDPDLSSSKIKGK</sequence>
<reference evidence="1 2" key="1">
    <citation type="submission" date="2017-12" db="EMBL/GenBank/DDBJ databases">
        <title>High-resolution comparative analysis of great ape genomes.</title>
        <authorList>
            <person name="Pollen A."/>
            <person name="Hastie A."/>
            <person name="Hormozdiari F."/>
            <person name="Dougherty M."/>
            <person name="Liu R."/>
            <person name="Chaisson M."/>
            <person name="Hoppe E."/>
            <person name="Hill C."/>
            <person name="Pang A."/>
            <person name="Hillier L."/>
            <person name="Baker C."/>
            <person name="Armstrong J."/>
            <person name="Shendure J."/>
            <person name="Paten B."/>
            <person name="Wilson R."/>
            <person name="Chao H."/>
            <person name="Schneider V."/>
            <person name="Ventura M."/>
            <person name="Kronenberg Z."/>
            <person name="Murali S."/>
            <person name="Gordon D."/>
            <person name="Cantsilieris S."/>
            <person name="Munson K."/>
            <person name="Nelson B."/>
            <person name="Raja A."/>
            <person name="Underwood J."/>
            <person name="Diekhans M."/>
            <person name="Fiddes I."/>
            <person name="Haussler D."/>
            <person name="Eichler E."/>
        </authorList>
    </citation>
    <scope>NUCLEOTIDE SEQUENCE [LARGE SCALE GENOMIC DNA]</scope>
    <source>
        <strain evidence="1">Yerkes chimp pedigree #C0471</strain>
    </source>
</reference>
<organism evidence="1 2">
    <name type="scientific">Pan troglodytes</name>
    <name type="common">Chimpanzee</name>
    <dbReference type="NCBI Taxonomy" id="9598"/>
    <lineage>
        <taxon>Eukaryota</taxon>
        <taxon>Metazoa</taxon>
        <taxon>Chordata</taxon>
        <taxon>Craniata</taxon>
        <taxon>Vertebrata</taxon>
        <taxon>Euteleostomi</taxon>
        <taxon>Mammalia</taxon>
        <taxon>Eutheria</taxon>
        <taxon>Euarchontoglires</taxon>
        <taxon>Primates</taxon>
        <taxon>Haplorrhini</taxon>
        <taxon>Catarrhini</taxon>
        <taxon>Hominidae</taxon>
        <taxon>Pan</taxon>
    </lineage>
</organism>
<evidence type="ECO:0000313" key="1">
    <source>
        <dbReference type="EMBL" id="PNI81229.1"/>
    </source>
</evidence>
<gene>
    <name evidence="1" type="ORF">CK820_G0005341</name>
</gene>
<protein>
    <submittedName>
        <fullName evidence="1">TRAK1 isoform 14</fullName>
    </submittedName>
</protein>